<reference evidence="4 5" key="1">
    <citation type="submission" date="2016-10" db="EMBL/GenBank/DDBJ databases">
        <authorList>
            <person name="de Groot N.N."/>
        </authorList>
    </citation>
    <scope>NUCLEOTIDE SEQUENCE [LARGE SCALE GENOMIC DNA]</scope>
    <source>
        <strain evidence="4 5">EP1-55-1</strain>
    </source>
</reference>
<feature type="coiled-coil region" evidence="1">
    <location>
        <begin position="238"/>
        <end position="265"/>
    </location>
</feature>
<dbReference type="NCBIfam" id="NF033542">
    <property type="entry name" value="transpos_IS110"/>
    <property type="match status" value="1"/>
</dbReference>
<dbReference type="RefSeq" id="WP_177202066.1">
    <property type="nucleotide sequence ID" value="NZ_FOXB01000083.1"/>
</dbReference>
<dbReference type="GO" id="GO:0004803">
    <property type="term" value="F:transposase activity"/>
    <property type="evidence" value="ECO:0007669"/>
    <property type="project" value="InterPro"/>
</dbReference>
<dbReference type="InterPro" id="IPR047650">
    <property type="entry name" value="Transpos_IS110"/>
</dbReference>
<evidence type="ECO:0000259" key="3">
    <source>
        <dbReference type="Pfam" id="PF02371"/>
    </source>
</evidence>
<dbReference type="PANTHER" id="PTHR33055">
    <property type="entry name" value="TRANSPOSASE FOR INSERTION SEQUENCE ELEMENT IS1111A"/>
    <property type="match status" value="1"/>
</dbReference>
<keyword evidence="5" id="KW-1185">Reference proteome</keyword>
<feature type="domain" description="Transposase IS110-like N-terminal" evidence="2">
    <location>
        <begin position="5"/>
        <end position="163"/>
    </location>
</feature>
<keyword evidence="1" id="KW-0175">Coiled coil</keyword>
<evidence type="ECO:0000313" key="5">
    <source>
        <dbReference type="Proteomes" id="UP000199227"/>
    </source>
</evidence>
<evidence type="ECO:0000313" key="4">
    <source>
        <dbReference type="EMBL" id="SFQ01530.1"/>
    </source>
</evidence>
<evidence type="ECO:0000256" key="1">
    <source>
        <dbReference type="SAM" id="Coils"/>
    </source>
</evidence>
<dbReference type="AlphaFoldDB" id="A0A1I5V206"/>
<dbReference type="GO" id="GO:0003677">
    <property type="term" value="F:DNA binding"/>
    <property type="evidence" value="ECO:0007669"/>
    <property type="project" value="InterPro"/>
</dbReference>
<name>A0A1I5V206_9BACT</name>
<dbReference type="InterPro" id="IPR002525">
    <property type="entry name" value="Transp_IS110-like_N"/>
</dbReference>
<dbReference type="PANTHER" id="PTHR33055:SF15">
    <property type="entry name" value="TRANSPOSASE-RELATED"/>
    <property type="match status" value="1"/>
</dbReference>
<organism evidence="4 5">
    <name type="scientific">Hydrogenimonas thermophila</name>
    <dbReference type="NCBI Taxonomy" id="223786"/>
    <lineage>
        <taxon>Bacteria</taxon>
        <taxon>Pseudomonadati</taxon>
        <taxon>Campylobacterota</taxon>
        <taxon>Epsilonproteobacteria</taxon>
        <taxon>Campylobacterales</taxon>
        <taxon>Hydrogenimonadaceae</taxon>
        <taxon>Hydrogenimonas</taxon>
    </lineage>
</organism>
<dbReference type="EMBL" id="FOXB01000083">
    <property type="protein sequence ID" value="SFQ01530.1"/>
    <property type="molecule type" value="Genomic_DNA"/>
</dbReference>
<gene>
    <name evidence="4" type="ORF">SAMN05216234_1831</name>
</gene>
<protein>
    <submittedName>
        <fullName evidence="4">Transposase IS116/IS110/IS902 family protein</fullName>
    </submittedName>
</protein>
<dbReference type="GO" id="GO:0006313">
    <property type="term" value="P:DNA transposition"/>
    <property type="evidence" value="ECO:0007669"/>
    <property type="project" value="InterPro"/>
</dbReference>
<feature type="domain" description="Transposase IS116/IS110/IS902 C-terminal" evidence="3">
    <location>
        <begin position="288"/>
        <end position="372"/>
    </location>
</feature>
<proteinExistence type="predicted"/>
<evidence type="ECO:0000259" key="2">
    <source>
        <dbReference type="Pfam" id="PF01548"/>
    </source>
</evidence>
<dbReference type="Proteomes" id="UP000199227">
    <property type="component" value="Unassembled WGS sequence"/>
</dbReference>
<dbReference type="InterPro" id="IPR003346">
    <property type="entry name" value="Transposase_20"/>
</dbReference>
<sequence>MRYFVGIDVSKEFHVVNVIDESEKRVLKNFKFLNSKSGFDSFKLKLLTLSKDKDSFVLGLEATGVYGENLYDFLSSNGYNTKLLNPFQTSRYRQNYTMKSVKNDNIDSLYIAFLLKDDRFSSGYVASDEYMALRVLYRNRNNCLKESKEIQKRIFSLLTVTFPEFEKFINPFSVSGLALLKKYPTAAHYKGVSANSILKLFRHIKGNNFSYDKATKLLELANSSVYSGKAKEQRAIALNSLIRLYEKYQEEIATLDKEIDSLLNSDSLSSDDKTAIKEAKQRAESIIKNLHTIPGVSTKTISAILGECGDLSRFPTISKLLGFIGLHPTQDSSGKKEAFGHLSKRGNSTVKHALYLASVSCIRHNSELRKLYNDKRAAGKSKKEALIIVSRKLITIIYAIFKNNEPYNPSRVFAMVRQ</sequence>
<dbReference type="Pfam" id="PF02371">
    <property type="entry name" value="Transposase_20"/>
    <property type="match status" value="1"/>
</dbReference>
<accession>A0A1I5V206</accession>
<dbReference type="Pfam" id="PF01548">
    <property type="entry name" value="DEDD_Tnp_IS110"/>
    <property type="match status" value="1"/>
</dbReference>